<sequence>DGALKAKRYKKEIIVEYVVPRANAIGRENLIFLDDNARPHRAQNVMLALNNNEMNHFPFPPLSPDLNPIEHV</sequence>
<keyword evidence="3" id="KW-1185">Reference proteome</keyword>
<evidence type="ECO:0000313" key="3">
    <source>
        <dbReference type="Proteomes" id="UP000292052"/>
    </source>
</evidence>
<dbReference type="InterPro" id="IPR038717">
    <property type="entry name" value="Tc1-like_DDE_dom"/>
</dbReference>
<dbReference type="InterPro" id="IPR036397">
    <property type="entry name" value="RNaseH_sf"/>
</dbReference>
<dbReference type="Pfam" id="PF13358">
    <property type="entry name" value="DDE_3"/>
    <property type="match status" value="1"/>
</dbReference>
<dbReference type="Gene3D" id="3.30.420.10">
    <property type="entry name" value="Ribonuclease H-like superfamily/Ribonuclease H"/>
    <property type="match status" value="1"/>
</dbReference>
<dbReference type="STRING" id="1661398.A0A482V920"/>
<dbReference type="AlphaFoldDB" id="A0A482V920"/>
<gene>
    <name evidence="2" type="ORF">BDFB_015100</name>
</gene>
<accession>A0A482V920</accession>
<feature type="non-terminal residue" evidence="2">
    <location>
        <position position="72"/>
    </location>
</feature>
<feature type="non-terminal residue" evidence="2">
    <location>
        <position position="1"/>
    </location>
</feature>
<feature type="domain" description="Tc1-like transposase DDE" evidence="1">
    <location>
        <begin position="6"/>
        <end position="72"/>
    </location>
</feature>
<dbReference type="Proteomes" id="UP000292052">
    <property type="component" value="Unassembled WGS sequence"/>
</dbReference>
<dbReference type="OrthoDB" id="25402at2759"/>
<name>A0A482V920_ASBVE</name>
<evidence type="ECO:0000313" key="2">
    <source>
        <dbReference type="EMBL" id="RZB39670.1"/>
    </source>
</evidence>
<dbReference type="GO" id="GO:0003676">
    <property type="term" value="F:nucleic acid binding"/>
    <property type="evidence" value="ECO:0007669"/>
    <property type="project" value="InterPro"/>
</dbReference>
<proteinExistence type="predicted"/>
<reference evidence="2 3" key="1">
    <citation type="submission" date="2017-03" db="EMBL/GenBank/DDBJ databases">
        <title>Genome of the blue death feigning beetle - Asbolus verrucosus.</title>
        <authorList>
            <person name="Rider S.D."/>
        </authorList>
    </citation>
    <scope>NUCLEOTIDE SEQUENCE [LARGE SCALE GENOMIC DNA]</scope>
    <source>
        <strain evidence="2">Butters</strain>
        <tissue evidence="2">Head and leg muscle</tissue>
    </source>
</reference>
<organism evidence="2 3">
    <name type="scientific">Asbolus verrucosus</name>
    <name type="common">Desert ironclad beetle</name>
    <dbReference type="NCBI Taxonomy" id="1661398"/>
    <lineage>
        <taxon>Eukaryota</taxon>
        <taxon>Metazoa</taxon>
        <taxon>Ecdysozoa</taxon>
        <taxon>Arthropoda</taxon>
        <taxon>Hexapoda</taxon>
        <taxon>Insecta</taxon>
        <taxon>Pterygota</taxon>
        <taxon>Neoptera</taxon>
        <taxon>Endopterygota</taxon>
        <taxon>Coleoptera</taxon>
        <taxon>Polyphaga</taxon>
        <taxon>Cucujiformia</taxon>
        <taxon>Tenebrionidae</taxon>
        <taxon>Pimeliinae</taxon>
        <taxon>Asbolus</taxon>
    </lineage>
</organism>
<protein>
    <submittedName>
        <fullName evidence="2">DDE 3 domain containing protein</fullName>
    </submittedName>
</protein>
<comment type="caution">
    <text evidence="2">The sequence shown here is derived from an EMBL/GenBank/DDBJ whole genome shotgun (WGS) entry which is preliminary data.</text>
</comment>
<dbReference type="EMBL" id="QDEB01126316">
    <property type="protein sequence ID" value="RZB39670.1"/>
    <property type="molecule type" value="Genomic_DNA"/>
</dbReference>
<evidence type="ECO:0000259" key="1">
    <source>
        <dbReference type="Pfam" id="PF13358"/>
    </source>
</evidence>